<evidence type="ECO:0000256" key="1">
    <source>
        <dbReference type="SAM" id="Phobius"/>
    </source>
</evidence>
<keyword evidence="3" id="KW-1185">Reference proteome</keyword>
<feature type="transmembrane region" description="Helical" evidence="1">
    <location>
        <begin position="185"/>
        <end position="208"/>
    </location>
</feature>
<name>A0A2G5U6S1_9PELO</name>
<feature type="transmembrane region" description="Helical" evidence="1">
    <location>
        <begin position="154"/>
        <end position="178"/>
    </location>
</feature>
<accession>A0A2G5U6S1</accession>
<sequence length="344" mass="39955">MEDLHLPGISLRKSYCVFSEEVNSSIPLRLSPYYRILPVLPSQSSWSASVRMERSTIICYILKCILFGLLNPLWFIFSLAFEFYTHLHPFGLTHFTFFHSFVCSTLLIEPVTYETKEASLLLLLHLHLVILFGVGVLSSAALKEAKLKAQKLNHVILGFFVMLLSVWTLFGSIIAIGFRYKVPVFGFMYFLALCSLLASWFLLCNVWSDLYLTLPPKDQPFFGIKIYVVLFGLLHLSISIASFFLTKFWPLCCLLLFASFVFSCNLWSCFFTKSYYLCEHRRHEWDMQESPIDGIICHVVVRRNVRRVEHRTKLPIGFQFDDVLDINGLWYTVLESHRVSHRDN</sequence>
<dbReference type="Proteomes" id="UP000230233">
    <property type="component" value="Chromosome IV"/>
</dbReference>
<gene>
    <name evidence="2" type="primary">Cnig_chr_IV.g14459</name>
    <name evidence="2" type="ORF">B9Z55_014459</name>
</gene>
<evidence type="ECO:0000313" key="2">
    <source>
        <dbReference type="EMBL" id="PIC34956.1"/>
    </source>
</evidence>
<feature type="transmembrane region" description="Helical" evidence="1">
    <location>
        <begin position="248"/>
        <end position="268"/>
    </location>
</feature>
<feature type="transmembrane region" description="Helical" evidence="1">
    <location>
        <begin position="57"/>
        <end position="81"/>
    </location>
</feature>
<feature type="transmembrane region" description="Helical" evidence="1">
    <location>
        <begin position="120"/>
        <end position="142"/>
    </location>
</feature>
<protein>
    <submittedName>
        <fullName evidence="2">Uncharacterized protein</fullName>
    </submittedName>
</protein>
<keyword evidence="1" id="KW-0812">Transmembrane</keyword>
<feature type="transmembrane region" description="Helical" evidence="1">
    <location>
        <begin position="220"/>
        <end position="241"/>
    </location>
</feature>
<proteinExistence type="predicted"/>
<organism evidence="2 3">
    <name type="scientific">Caenorhabditis nigoni</name>
    <dbReference type="NCBI Taxonomy" id="1611254"/>
    <lineage>
        <taxon>Eukaryota</taxon>
        <taxon>Metazoa</taxon>
        <taxon>Ecdysozoa</taxon>
        <taxon>Nematoda</taxon>
        <taxon>Chromadorea</taxon>
        <taxon>Rhabditida</taxon>
        <taxon>Rhabditina</taxon>
        <taxon>Rhabditomorpha</taxon>
        <taxon>Rhabditoidea</taxon>
        <taxon>Rhabditidae</taxon>
        <taxon>Peloderinae</taxon>
        <taxon>Caenorhabditis</taxon>
    </lineage>
</organism>
<keyword evidence="1" id="KW-0472">Membrane</keyword>
<keyword evidence="1" id="KW-1133">Transmembrane helix</keyword>
<dbReference type="AlphaFoldDB" id="A0A2G5U6S1"/>
<comment type="caution">
    <text evidence="2">The sequence shown here is derived from an EMBL/GenBank/DDBJ whole genome shotgun (WGS) entry which is preliminary data.</text>
</comment>
<dbReference type="EMBL" id="PDUG01000004">
    <property type="protein sequence ID" value="PIC34956.1"/>
    <property type="molecule type" value="Genomic_DNA"/>
</dbReference>
<evidence type="ECO:0000313" key="3">
    <source>
        <dbReference type="Proteomes" id="UP000230233"/>
    </source>
</evidence>
<reference evidence="3" key="1">
    <citation type="submission" date="2017-10" db="EMBL/GenBank/DDBJ databases">
        <title>Rapid genome shrinkage in a self-fertile nematode reveals novel sperm competition proteins.</title>
        <authorList>
            <person name="Yin D."/>
            <person name="Schwarz E.M."/>
            <person name="Thomas C.G."/>
            <person name="Felde R.L."/>
            <person name="Korf I.F."/>
            <person name="Cutter A.D."/>
            <person name="Schartner C.M."/>
            <person name="Ralston E.J."/>
            <person name="Meyer B.J."/>
            <person name="Haag E.S."/>
        </authorList>
    </citation>
    <scope>NUCLEOTIDE SEQUENCE [LARGE SCALE GENOMIC DNA]</scope>
    <source>
        <strain evidence="3">JU1422</strain>
    </source>
</reference>